<name>A0A011N289_9PROT</name>
<organism evidence="7 8">
    <name type="scientific">Candidatus Accumulibacter adjunctus</name>
    <dbReference type="NCBI Taxonomy" id="1454001"/>
    <lineage>
        <taxon>Bacteria</taxon>
        <taxon>Pseudomonadati</taxon>
        <taxon>Pseudomonadota</taxon>
        <taxon>Betaproteobacteria</taxon>
        <taxon>Candidatus Accumulibacter</taxon>
    </lineage>
</organism>
<proteinExistence type="inferred from homology"/>
<feature type="binding site" evidence="5">
    <location>
        <position position="105"/>
    </location>
    <ligand>
        <name>Mg(2+)</name>
        <dbReference type="ChEBI" id="CHEBI:18420"/>
    </ligand>
</feature>
<protein>
    <recommendedName>
        <fullName evidence="5">Ribonuclease VapC</fullName>
        <shortName evidence="5">RNase VapC</shortName>
        <ecNumber evidence="5">3.1.-.-</ecNumber>
    </recommendedName>
    <alternativeName>
        <fullName evidence="5">Toxin VapC</fullName>
    </alternativeName>
</protein>
<dbReference type="Proteomes" id="UP000020218">
    <property type="component" value="Unassembled WGS sequence"/>
</dbReference>
<dbReference type="InterPro" id="IPR029060">
    <property type="entry name" value="PIN-like_dom_sf"/>
</dbReference>
<dbReference type="InterPro" id="IPR002716">
    <property type="entry name" value="PIN_dom"/>
</dbReference>
<dbReference type="AlphaFoldDB" id="A0A011N289"/>
<keyword evidence="4 5" id="KW-0378">Hydrolase</keyword>
<feature type="domain" description="PIN" evidence="6">
    <location>
        <begin position="3"/>
        <end position="129"/>
    </location>
</feature>
<evidence type="ECO:0000256" key="1">
    <source>
        <dbReference type="ARBA" id="ARBA00022649"/>
    </source>
</evidence>
<dbReference type="GO" id="GO:0004540">
    <property type="term" value="F:RNA nuclease activity"/>
    <property type="evidence" value="ECO:0007669"/>
    <property type="project" value="InterPro"/>
</dbReference>
<dbReference type="EC" id="3.1.-.-" evidence="5"/>
<sequence length="144" mass="15518">MFYLDTSFVTPLLLTEPSSTDVEAYLGQLPAGSLYISHWTALELASVVAREVRMKRLSVVHANTVLVEFDSLVTDSLNVLMPTIGDFGLAREYVEHFAAGLRGGDALHLAIAANHGARKILTLDAGFIAAGNQLKLPVTRGIKP</sequence>
<evidence type="ECO:0000313" key="7">
    <source>
        <dbReference type="EMBL" id="EXI68976.1"/>
    </source>
</evidence>
<keyword evidence="5" id="KW-0460">Magnesium</keyword>
<comment type="function">
    <text evidence="5">Toxic component of a toxin-antitoxin (TA) system. An RNase.</text>
</comment>
<keyword evidence="3 5" id="KW-0479">Metal-binding</keyword>
<dbReference type="Pfam" id="PF01850">
    <property type="entry name" value="PIN"/>
    <property type="match status" value="1"/>
</dbReference>
<dbReference type="PATRIC" id="fig|1454001.3.peg.746"/>
<keyword evidence="2 5" id="KW-0540">Nuclease</keyword>
<accession>A0A011N289</accession>
<reference evidence="7" key="1">
    <citation type="submission" date="2014-02" db="EMBL/GenBank/DDBJ databases">
        <title>Expanding our view of genomic diversity in Candidatus Accumulibacter clades.</title>
        <authorList>
            <person name="Skennerton C.T."/>
            <person name="Barr J.J."/>
            <person name="Slater F.R."/>
            <person name="Bond P.L."/>
            <person name="Tyson G.W."/>
        </authorList>
    </citation>
    <scope>NUCLEOTIDE SEQUENCE [LARGE SCALE GENOMIC DNA]</scope>
</reference>
<comment type="caution">
    <text evidence="7">The sequence shown here is derived from an EMBL/GenBank/DDBJ whole genome shotgun (WGS) entry which is preliminary data.</text>
</comment>
<evidence type="ECO:0000256" key="3">
    <source>
        <dbReference type="ARBA" id="ARBA00022723"/>
    </source>
</evidence>
<dbReference type="GO" id="GO:0090729">
    <property type="term" value="F:toxin activity"/>
    <property type="evidence" value="ECO:0007669"/>
    <property type="project" value="UniProtKB-KW"/>
</dbReference>
<keyword evidence="1 5" id="KW-1277">Toxin-antitoxin system</keyword>
<keyword evidence="8" id="KW-1185">Reference proteome</keyword>
<dbReference type="HAMAP" id="MF_00265">
    <property type="entry name" value="VapC_Nob1"/>
    <property type="match status" value="1"/>
</dbReference>
<comment type="cofactor">
    <cofactor evidence="5">
        <name>Mg(2+)</name>
        <dbReference type="ChEBI" id="CHEBI:18420"/>
    </cofactor>
</comment>
<evidence type="ECO:0000313" key="8">
    <source>
        <dbReference type="Proteomes" id="UP000020218"/>
    </source>
</evidence>
<evidence type="ECO:0000256" key="5">
    <source>
        <dbReference type="HAMAP-Rule" id="MF_00265"/>
    </source>
</evidence>
<dbReference type="GO" id="GO:0000287">
    <property type="term" value="F:magnesium ion binding"/>
    <property type="evidence" value="ECO:0007669"/>
    <property type="project" value="UniProtKB-UniRule"/>
</dbReference>
<dbReference type="STRING" id="1454001.AW08_00802"/>
<gene>
    <name evidence="5" type="primary">vapC</name>
    <name evidence="7" type="ORF">AW08_00802</name>
</gene>
<comment type="similarity">
    <text evidence="5">Belongs to the PINc/VapC protein family.</text>
</comment>
<evidence type="ECO:0000256" key="2">
    <source>
        <dbReference type="ARBA" id="ARBA00022722"/>
    </source>
</evidence>
<evidence type="ECO:0000256" key="4">
    <source>
        <dbReference type="ARBA" id="ARBA00022801"/>
    </source>
</evidence>
<dbReference type="CDD" id="cd09874">
    <property type="entry name" value="PIN_MT3492-like"/>
    <property type="match status" value="1"/>
</dbReference>
<keyword evidence="5" id="KW-0800">Toxin</keyword>
<dbReference type="EMBL" id="JFAX01000003">
    <property type="protein sequence ID" value="EXI68976.1"/>
    <property type="molecule type" value="Genomic_DNA"/>
</dbReference>
<dbReference type="GO" id="GO:0016787">
    <property type="term" value="F:hydrolase activity"/>
    <property type="evidence" value="ECO:0007669"/>
    <property type="project" value="UniProtKB-KW"/>
</dbReference>
<dbReference type="InterPro" id="IPR022907">
    <property type="entry name" value="VapC_family"/>
</dbReference>
<evidence type="ECO:0000259" key="6">
    <source>
        <dbReference type="Pfam" id="PF01850"/>
    </source>
</evidence>
<dbReference type="SUPFAM" id="SSF88723">
    <property type="entry name" value="PIN domain-like"/>
    <property type="match status" value="1"/>
</dbReference>
<dbReference type="Gene3D" id="3.40.50.1010">
    <property type="entry name" value="5'-nuclease"/>
    <property type="match status" value="1"/>
</dbReference>
<feature type="binding site" evidence="5">
    <location>
        <position position="5"/>
    </location>
    <ligand>
        <name>Mg(2+)</name>
        <dbReference type="ChEBI" id="CHEBI:18420"/>
    </ligand>
</feature>